<dbReference type="Gene3D" id="3.40.50.720">
    <property type="entry name" value="NAD(P)-binding Rossmann-like Domain"/>
    <property type="match status" value="1"/>
</dbReference>
<evidence type="ECO:0000313" key="3">
    <source>
        <dbReference type="Proteomes" id="UP001206639"/>
    </source>
</evidence>
<evidence type="ECO:0000313" key="2">
    <source>
        <dbReference type="EMBL" id="MCT7657190.1"/>
    </source>
</evidence>
<dbReference type="InterPro" id="IPR036291">
    <property type="entry name" value="NAD(P)-bd_dom_sf"/>
</dbReference>
<dbReference type="CDD" id="cd24146">
    <property type="entry name" value="nat-AmDH_N_like"/>
    <property type="match status" value="1"/>
</dbReference>
<dbReference type="EMBL" id="JAODWD010000001">
    <property type="protein sequence ID" value="MCT7657190.1"/>
    <property type="molecule type" value="Genomic_DNA"/>
</dbReference>
<keyword evidence="3" id="KW-1185">Reference proteome</keyword>
<organism evidence="2 3">
    <name type="scientific">Mycobacterium deserti</name>
    <dbReference type="NCBI Taxonomy" id="2978347"/>
    <lineage>
        <taxon>Bacteria</taxon>
        <taxon>Bacillati</taxon>
        <taxon>Actinomycetota</taxon>
        <taxon>Actinomycetes</taxon>
        <taxon>Mycobacteriales</taxon>
        <taxon>Mycobacteriaceae</taxon>
        <taxon>Mycobacterium</taxon>
    </lineage>
</organism>
<accession>A0ABT2M6Z7</accession>
<proteinExistence type="predicted"/>
<dbReference type="Proteomes" id="UP001206639">
    <property type="component" value="Unassembled WGS sequence"/>
</dbReference>
<reference evidence="3" key="1">
    <citation type="submission" date="2023-07" db="EMBL/GenBank/DDBJ databases">
        <authorList>
            <person name="Deng Y."/>
            <person name="Zhang Y.-Q."/>
        </authorList>
    </citation>
    <scope>NUCLEOTIDE SEQUENCE [LARGE SCALE GENOMIC DNA]</scope>
    <source>
        <strain evidence="3">CPCC 205710</strain>
    </source>
</reference>
<dbReference type="Pfam" id="PF19328">
    <property type="entry name" value="DAP_DH_C"/>
    <property type="match status" value="1"/>
</dbReference>
<gene>
    <name evidence="2" type="ORF">N4S67_01990</name>
</gene>
<dbReference type="SUPFAM" id="SSF51735">
    <property type="entry name" value="NAD(P)-binding Rossmann-fold domains"/>
    <property type="match status" value="1"/>
</dbReference>
<comment type="caution">
    <text evidence="2">The sequence shown here is derived from an EMBL/GenBank/DDBJ whole genome shotgun (WGS) entry which is preliminary data.</text>
</comment>
<feature type="domain" description="2,4-diaminopentanoate dehydrogenase C-terminal" evidence="1">
    <location>
        <begin position="207"/>
        <end position="344"/>
    </location>
</feature>
<sequence>MSVRVAHNGTGLTGREALRGIIKDPDLELVGLLTSTADKTGVDAGILAGMAEVGLPATSNLDDILAAKPACFCYCATAVRREEDAIADMARLLRAGINVVTIATIPMIYPPAAPEHWRQIVADACREGGTSFYATGSEPGVGSLNIPTALLASAGEVDAYRMDIYALGLDVVYPIRDVLHESMGFGKPDGHVPVRIASGKVRNDWETVVRYIAHLLGIELDSIELDWESIITPTDLDSEIGVVAAGTIAGHRWRLSGMMQGESVVAAQYFATLSTTPWPDTWPRPANDTTSALVYRVEGRPNLRMQLYFDPQSGEDRLNSAIPLTAMAAVNAIPAVVGAEPGIIEHPLHGPQIVSRQARASRTGATP</sequence>
<dbReference type="InterPro" id="IPR045760">
    <property type="entry name" value="DAP_DH_C"/>
</dbReference>
<evidence type="ECO:0000259" key="1">
    <source>
        <dbReference type="Pfam" id="PF19328"/>
    </source>
</evidence>
<name>A0ABT2M6Z7_9MYCO</name>
<protein>
    <submittedName>
        <fullName evidence="2">Dihydrodipicolinate reductase</fullName>
    </submittedName>
</protein>
<dbReference type="RefSeq" id="WP_260991259.1">
    <property type="nucleotide sequence ID" value="NZ_JAODWD010000001.1"/>
</dbReference>